<accession>J9EIU1</accession>
<feature type="region of interest" description="Disordered" evidence="8">
    <location>
        <begin position="45"/>
        <end position="64"/>
    </location>
</feature>
<dbReference type="PANTHER" id="PTHR23163:SF0">
    <property type="entry name" value="E3 UBIQUITIN-PROTEIN LIGASE BRE1"/>
    <property type="match status" value="1"/>
</dbReference>
<dbReference type="PANTHER" id="PTHR23163">
    <property type="entry name" value="RING FINGER PROTEIN-RELATED"/>
    <property type="match status" value="1"/>
</dbReference>
<dbReference type="InterPro" id="IPR013956">
    <property type="entry name" value="E3_ubiquit_lig_Bre1"/>
</dbReference>
<evidence type="ECO:0000313" key="11">
    <source>
        <dbReference type="Proteomes" id="UP000004810"/>
    </source>
</evidence>
<dbReference type="AlphaFoldDB" id="J9EIU1"/>
<dbReference type="EC" id="2.3.2.27" evidence="6"/>
<keyword evidence="6" id="KW-0808">Transferase</keyword>
<feature type="region of interest" description="Disordered" evidence="8">
    <location>
        <begin position="259"/>
        <end position="281"/>
    </location>
</feature>
<comment type="subcellular location">
    <subcellularLocation>
        <location evidence="1 6">Nucleus</location>
    </subcellularLocation>
</comment>
<dbReference type="Pfam" id="PF26052">
    <property type="entry name" value="BRE1B"/>
    <property type="match status" value="1"/>
</dbReference>
<feature type="coiled-coil region" evidence="7">
    <location>
        <begin position="70"/>
        <end position="111"/>
    </location>
</feature>
<evidence type="ECO:0000256" key="2">
    <source>
        <dbReference type="ARBA" id="ARBA00022723"/>
    </source>
</evidence>
<comment type="caution">
    <text evidence="10">The sequence shown here is derived from an EMBL/GenBank/DDBJ whole genome shotgun (WGS) entry which is preliminary data.</text>
</comment>
<feature type="coiled-coil region" evidence="7">
    <location>
        <begin position="154"/>
        <end position="223"/>
    </location>
</feature>
<keyword evidence="2 6" id="KW-0479">Metal-binding</keyword>
<evidence type="ECO:0000256" key="3">
    <source>
        <dbReference type="ARBA" id="ARBA00022771"/>
    </source>
</evidence>
<feature type="non-terminal residue" evidence="10">
    <location>
        <position position="332"/>
    </location>
</feature>
<evidence type="ECO:0000256" key="5">
    <source>
        <dbReference type="ARBA" id="ARBA00023242"/>
    </source>
</evidence>
<feature type="domain" description="BRE1A/B-like" evidence="9">
    <location>
        <begin position="122"/>
        <end position="243"/>
    </location>
</feature>
<comment type="pathway">
    <text evidence="6">Protein modification; protein ubiquitination.</text>
</comment>
<keyword evidence="6 7" id="KW-0175">Coiled coil</keyword>
<reference evidence="11" key="1">
    <citation type="submission" date="2012-08" db="EMBL/GenBank/DDBJ databases">
        <title>The Genome Sequence of Wuchereria bancrofti.</title>
        <authorList>
            <person name="Nutman T.B."/>
            <person name="Fink D.L."/>
            <person name="Russ C."/>
            <person name="Young S."/>
            <person name="Zeng Q."/>
            <person name="Koehrsen M."/>
            <person name="Alvarado L."/>
            <person name="Berlin A."/>
            <person name="Chapman S.B."/>
            <person name="Chen Z."/>
            <person name="Freedman E."/>
            <person name="Gellesch M."/>
            <person name="Goldberg J."/>
            <person name="Griggs A."/>
            <person name="Gujja S."/>
            <person name="Heilman E.R."/>
            <person name="Heiman D."/>
            <person name="Hepburn T."/>
            <person name="Howarth C."/>
            <person name="Jen D."/>
            <person name="Larson L."/>
            <person name="Lewis B."/>
            <person name="Mehta T."/>
            <person name="Park D."/>
            <person name="Pearson M."/>
            <person name="Roberts A."/>
            <person name="Saif S."/>
            <person name="Shea T."/>
            <person name="Shenoy N."/>
            <person name="Sisk P."/>
            <person name="Stolte C."/>
            <person name="Sykes S."/>
            <person name="Walk T."/>
            <person name="White J."/>
            <person name="Yandava C."/>
            <person name="Haas B."/>
            <person name="Henn M.R."/>
            <person name="Nusbaum C."/>
            <person name="Birren B."/>
        </authorList>
    </citation>
    <scope>NUCLEOTIDE SEQUENCE [LARGE SCALE GENOMIC DNA]</scope>
    <source>
        <strain evidence="11">NA</strain>
    </source>
</reference>
<gene>
    <name evidence="10" type="ORF">WUBG_12143</name>
</gene>
<dbReference type="GO" id="GO:0033503">
    <property type="term" value="C:HULC complex"/>
    <property type="evidence" value="ECO:0007669"/>
    <property type="project" value="TreeGrafter"/>
</dbReference>
<dbReference type="GO" id="GO:0061630">
    <property type="term" value="F:ubiquitin protein ligase activity"/>
    <property type="evidence" value="ECO:0007669"/>
    <property type="project" value="UniProtKB-EC"/>
</dbReference>
<keyword evidence="5 6" id="KW-0539">Nucleus</keyword>
<protein>
    <recommendedName>
        <fullName evidence="6">E3 ubiquitin protein ligase</fullName>
        <ecNumber evidence="6">2.3.2.27</ecNumber>
    </recommendedName>
</protein>
<feature type="compositionally biased region" description="Polar residues" evidence="8">
    <location>
        <begin position="47"/>
        <end position="64"/>
    </location>
</feature>
<evidence type="ECO:0000256" key="6">
    <source>
        <dbReference type="RuleBase" id="RU365038"/>
    </source>
</evidence>
<dbReference type="GO" id="GO:0006325">
    <property type="term" value="P:chromatin organization"/>
    <property type="evidence" value="ECO:0007669"/>
    <property type="project" value="UniProtKB-KW"/>
</dbReference>
<keyword evidence="6" id="KW-0156">Chromatin regulator</keyword>
<evidence type="ECO:0000256" key="4">
    <source>
        <dbReference type="ARBA" id="ARBA00022833"/>
    </source>
</evidence>
<dbReference type="GO" id="GO:0005634">
    <property type="term" value="C:nucleus"/>
    <property type="evidence" value="ECO:0007669"/>
    <property type="project" value="UniProtKB-SubCell"/>
</dbReference>
<evidence type="ECO:0000313" key="10">
    <source>
        <dbReference type="EMBL" id="EJW76947.1"/>
    </source>
</evidence>
<organism evidence="10 11">
    <name type="scientific">Wuchereria bancrofti</name>
    <dbReference type="NCBI Taxonomy" id="6293"/>
    <lineage>
        <taxon>Eukaryota</taxon>
        <taxon>Metazoa</taxon>
        <taxon>Ecdysozoa</taxon>
        <taxon>Nematoda</taxon>
        <taxon>Chromadorea</taxon>
        <taxon>Rhabditida</taxon>
        <taxon>Spirurina</taxon>
        <taxon>Spiruromorpha</taxon>
        <taxon>Filarioidea</taxon>
        <taxon>Onchocercidae</taxon>
        <taxon>Wuchereria</taxon>
    </lineage>
</organism>
<dbReference type="GO" id="GO:0016567">
    <property type="term" value="P:protein ubiquitination"/>
    <property type="evidence" value="ECO:0007669"/>
    <property type="project" value="UniProtKB-UniRule"/>
</dbReference>
<evidence type="ECO:0000256" key="8">
    <source>
        <dbReference type="SAM" id="MobiDB-lite"/>
    </source>
</evidence>
<dbReference type="EMBL" id="ADBV01008396">
    <property type="protein sequence ID" value="EJW76947.1"/>
    <property type="molecule type" value="Genomic_DNA"/>
</dbReference>
<proteinExistence type="inferred from homology"/>
<dbReference type="Proteomes" id="UP000004810">
    <property type="component" value="Unassembled WGS sequence"/>
</dbReference>
<feature type="coiled-coil region" evidence="7">
    <location>
        <begin position="303"/>
        <end position="330"/>
    </location>
</feature>
<comment type="similarity">
    <text evidence="6">Belongs to the BRE1 family.</text>
</comment>
<keyword evidence="3 6" id="KW-0863">Zinc-finger</keyword>
<dbReference type="GO" id="GO:0008270">
    <property type="term" value="F:zinc ion binding"/>
    <property type="evidence" value="ECO:0007669"/>
    <property type="project" value="UniProtKB-KW"/>
</dbReference>
<keyword evidence="4 6" id="KW-0862">Zinc</keyword>
<dbReference type="UniPathway" id="UPA00143"/>
<evidence type="ECO:0000256" key="1">
    <source>
        <dbReference type="ARBA" id="ARBA00004123"/>
    </source>
</evidence>
<dbReference type="InterPro" id="IPR058642">
    <property type="entry name" value="BRE1A/B-like_dom"/>
</dbReference>
<comment type="catalytic activity">
    <reaction evidence="6">
        <text>S-ubiquitinyl-[E2 ubiquitin-conjugating enzyme]-L-cysteine + [acceptor protein]-L-lysine = [E2 ubiquitin-conjugating enzyme]-L-cysteine + N(6)-ubiquitinyl-[acceptor protein]-L-lysine.</text>
        <dbReference type="EC" id="2.3.2.27"/>
    </reaction>
</comment>
<name>J9EIU1_WUCBA</name>
<keyword evidence="6" id="KW-0833">Ubl conjugation pathway</keyword>
<evidence type="ECO:0000259" key="9">
    <source>
        <dbReference type="Pfam" id="PF26052"/>
    </source>
</evidence>
<sequence length="332" mass="38387">MDNSLEEMKYELEKAMRRECKLDFRLAEYVKKTHDLEMNLMKASVVNGPNNTNNTKADSPPTASVNKSKLEELEQNLEIQTDLAASRLQELQEMLDKNKNLTKQVENLKMNVSFIIALAWVSQQIETAKSQLAALRSAHSKQIEVMESEECQAREQMQDTMNRHEEELYQVRREYEMLRLEFEQNLSANEQSGPLNKEIRLMLASAKAENQQLKQEANRFKRKWKEAVSSLAKCNKELESERRYRERCLLIEIEDDNDALASPDQDRNVAEPSESILHDGESCEYNSEIDGDTDIGTHPNRVIQKLKKKVADLQLKIDALNALSVEQRERAE</sequence>
<evidence type="ECO:0000256" key="7">
    <source>
        <dbReference type="SAM" id="Coils"/>
    </source>
</evidence>